<sequence length="184" mass="21323">MKRVSKKVLYEGKWVRMEEVTYLGKENELLKWESIERTNTTSTVIIISKLVPSNRYIFIKQYRPAVDKYVIGFPAGLVENESLFESAVRELKEETGYNGRIKSVGPELYANPALVTDRVRVIKMEIDESLEENKNPKQQLEEAEDIQVIALHKDEVREFLLREQAKGTAVAIAPWYVFYGLHED</sequence>
<evidence type="ECO:0000256" key="1">
    <source>
        <dbReference type="ARBA" id="ARBA00001946"/>
    </source>
</evidence>
<gene>
    <name evidence="4" type="ORF">BS101_16090</name>
</gene>
<comment type="cofactor">
    <cofactor evidence="1">
        <name>Mg(2+)</name>
        <dbReference type="ChEBI" id="CHEBI:18420"/>
    </cofactor>
</comment>
<dbReference type="Gene3D" id="3.90.79.10">
    <property type="entry name" value="Nucleoside Triphosphate Pyrophosphohydrolase"/>
    <property type="match status" value="1"/>
</dbReference>
<name>A0A1L5FAX5_CLOKL</name>
<dbReference type="RefSeq" id="WP_073539760.1">
    <property type="nucleotide sequence ID" value="NZ_CP018335.1"/>
</dbReference>
<dbReference type="Proteomes" id="UP000184604">
    <property type="component" value="Chromosome"/>
</dbReference>
<dbReference type="PANTHER" id="PTHR11839">
    <property type="entry name" value="UDP/ADP-SUGAR PYROPHOSPHATASE"/>
    <property type="match status" value="1"/>
</dbReference>
<dbReference type="InterPro" id="IPR015797">
    <property type="entry name" value="NUDIX_hydrolase-like_dom_sf"/>
</dbReference>
<accession>A0A1L5FAX5</accession>
<proteinExistence type="predicted"/>
<dbReference type="CDD" id="cd18888">
    <property type="entry name" value="NUDIX_ADPRase_Nudt5"/>
    <property type="match status" value="1"/>
</dbReference>
<organism evidence="4 5">
    <name type="scientific">Clostridium kluyveri</name>
    <dbReference type="NCBI Taxonomy" id="1534"/>
    <lineage>
        <taxon>Bacteria</taxon>
        <taxon>Bacillati</taxon>
        <taxon>Bacillota</taxon>
        <taxon>Clostridia</taxon>
        <taxon>Eubacteriales</taxon>
        <taxon>Clostridiaceae</taxon>
        <taxon>Clostridium</taxon>
    </lineage>
</organism>
<dbReference type="EMBL" id="CP018335">
    <property type="protein sequence ID" value="APM40154.1"/>
    <property type="molecule type" value="Genomic_DNA"/>
</dbReference>
<dbReference type="AlphaFoldDB" id="A0A1L5FAX5"/>
<dbReference type="SUPFAM" id="SSF55811">
    <property type="entry name" value="Nudix"/>
    <property type="match status" value="1"/>
</dbReference>
<dbReference type="GO" id="GO:0016787">
    <property type="term" value="F:hydrolase activity"/>
    <property type="evidence" value="ECO:0007669"/>
    <property type="project" value="UniProtKB-KW"/>
</dbReference>
<dbReference type="PROSITE" id="PS51462">
    <property type="entry name" value="NUDIX"/>
    <property type="match status" value="1"/>
</dbReference>
<evidence type="ECO:0000313" key="5">
    <source>
        <dbReference type="Proteomes" id="UP000184604"/>
    </source>
</evidence>
<dbReference type="GO" id="GO:0006753">
    <property type="term" value="P:nucleoside phosphate metabolic process"/>
    <property type="evidence" value="ECO:0007669"/>
    <property type="project" value="TreeGrafter"/>
</dbReference>
<evidence type="ECO:0000259" key="3">
    <source>
        <dbReference type="PROSITE" id="PS51462"/>
    </source>
</evidence>
<protein>
    <submittedName>
        <fullName evidence="4">Hydrolase</fullName>
    </submittedName>
</protein>
<dbReference type="PANTHER" id="PTHR11839:SF18">
    <property type="entry name" value="NUDIX HYDROLASE DOMAIN-CONTAINING PROTEIN"/>
    <property type="match status" value="1"/>
</dbReference>
<reference evidence="4 5" key="1">
    <citation type="submission" date="2016-12" db="EMBL/GenBank/DDBJ databases">
        <title>Complete genome sequence of Clostridium kluyveri JZZ isolated from the pit mud of a Chinese flavor liquor-making factory.</title>
        <authorList>
            <person name="Wang Y."/>
        </authorList>
    </citation>
    <scope>NUCLEOTIDE SEQUENCE [LARGE SCALE GENOMIC DNA]</scope>
    <source>
        <strain evidence="4 5">JZZ</strain>
    </source>
</reference>
<dbReference type="OrthoDB" id="9788922at2"/>
<feature type="domain" description="Nudix hydrolase" evidence="3">
    <location>
        <begin position="37"/>
        <end position="178"/>
    </location>
</feature>
<dbReference type="InterPro" id="IPR000086">
    <property type="entry name" value="NUDIX_hydrolase_dom"/>
</dbReference>
<evidence type="ECO:0000313" key="4">
    <source>
        <dbReference type="EMBL" id="APM40154.1"/>
    </source>
</evidence>
<keyword evidence="2 4" id="KW-0378">Hydrolase</keyword>
<dbReference type="GO" id="GO:0005829">
    <property type="term" value="C:cytosol"/>
    <property type="evidence" value="ECO:0007669"/>
    <property type="project" value="TreeGrafter"/>
</dbReference>
<dbReference type="Pfam" id="PF00293">
    <property type="entry name" value="NUDIX"/>
    <property type="match status" value="1"/>
</dbReference>
<evidence type="ECO:0000256" key="2">
    <source>
        <dbReference type="ARBA" id="ARBA00022801"/>
    </source>
</evidence>
<dbReference type="GO" id="GO:0019693">
    <property type="term" value="P:ribose phosphate metabolic process"/>
    <property type="evidence" value="ECO:0007669"/>
    <property type="project" value="TreeGrafter"/>
</dbReference>